<feature type="domain" description="Rhamnogalacturonan lyase" evidence="6">
    <location>
        <begin position="51"/>
        <end position="124"/>
    </location>
</feature>
<dbReference type="PANTHER" id="PTHR36574">
    <property type="entry name" value="RHAMNOGALACTURONATE LYASE-RELATED"/>
    <property type="match status" value="1"/>
</dbReference>
<dbReference type="InterPro" id="IPR029413">
    <property type="entry name" value="RG-lyase_II"/>
</dbReference>
<protein>
    <submittedName>
        <fullName evidence="7">Putative rhamnogalacturonase</fullName>
    </submittedName>
</protein>
<keyword evidence="3" id="KW-0961">Cell wall biogenesis/degradation</keyword>
<evidence type="ECO:0000256" key="2">
    <source>
        <dbReference type="ARBA" id="ARBA00023277"/>
    </source>
</evidence>
<evidence type="ECO:0000259" key="5">
    <source>
        <dbReference type="Pfam" id="PF09284"/>
    </source>
</evidence>
<dbReference type="SUPFAM" id="SSF49452">
    <property type="entry name" value="Starch-binding domain-like"/>
    <property type="match status" value="1"/>
</dbReference>
<evidence type="ECO:0000313" key="8">
    <source>
        <dbReference type="Proteomes" id="UP000044841"/>
    </source>
</evidence>
<evidence type="ECO:0000256" key="3">
    <source>
        <dbReference type="ARBA" id="ARBA00023316"/>
    </source>
</evidence>
<keyword evidence="1" id="KW-1015">Disulfide bond</keyword>
<dbReference type="EMBL" id="CYGV01000408">
    <property type="protein sequence ID" value="CUA68367.1"/>
    <property type="molecule type" value="Genomic_DNA"/>
</dbReference>
<dbReference type="Gene3D" id="2.60.40.1120">
    <property type="entry name" value="Carboxypeptidase-like, regulatory domain"/>
    <property type="match status" value="1"/>
</dbReference>
<dbReference type="Gene3D" id="2.70.98.10">
    <property type="match status" value="1"/>
</dbReference>
<dbReference type="PANTHER" id="PTHR36574:SF1">
    <property type="entry name" value="RHAMNOGALACTURONATE LYASE-RELATED"/>
    <property type="match status" value="1"/>
</dbReference>
<dbReference type="GO" id="GO:0045490">
    <property type="term" value="P:pectin catabolic process"/>
    <property type="evidence" value="ECO:0007669"/>
    <property type="project" value="TreeGrafter"/>
</dbReference>
<dbReference type="Pfam" id="PF09284">
    <property type="entry name" value="RhgB_N"/>
    <property type="match status" value="1"/>
</dbReference>
<evidence type="ECO:0000313" key="7">
    <source>
        <dbReference type="EMBL" id="CUA68367.1"/>
    </source>
</evidence>
<evidence type="ECO:0000256" key="1">
    <source>
        <dbReference type="ARBA" id="ARBA00023157"/>
    </source>
</evidence>
<dbReference type="GO" id="GO:0071555">
    <property type="term" value="P:cell wall organization"/>
    <property type="evidence" value="ECO:0007669"/>
    <property type="project" value="UniProtKB-KW"/>
</dbReference>
<dbReference type="Proteomes" id="UP000044841">
    <property type="component" value="Unassembled WGS sequence"/>
</dbReference>
<dbReference type="Pfam" id="PF14686">
    <property type="entry name" value="fn3_3"/>
    <property type="match status" value="1"/>
</dbReference>
<dbReference type="GO" id="GO:0016837">
    <property type="term" value="F:carbon-oxygen lyase activity, acting on polysaccharides"/>
    <property type="evidence" value="ECO:0007669"/>
    <property type="project" value="InterPro"/>
</dbReference>
<organism evidence="7 8">
    <name type="scientific">Rhizoctonia solani</name>
    <dbReference type="NCBI Taxonomy" id="456999"/>
    <lineage>
        <taxon>Eukaryota</taxon>
        <taxon>Fungi</taxon>
        <taxon>Dikarya</taxon>
        <taxon>Basidiomycota</taxon>
        <taxon>Agaricomycotina</taxon>
        <taxon>Agaricomycetes</taxon>
        <taxon>Cantharellales</taxon>
        <taxon>Ceratobasidiaceae</taxon>
        <taxon>Rhizoctonia</taxon>
    </lineage>
</organism>
<accession>A0A0K6FQL7</accession>
<name>A0A0K6FQL7_9AGAM</name>
<feature type="domain" description="Rhamnogalacturonase B N-terminal" evidence="5">
    <location>
        <begin position="1"/>
        <end position="44"/>
    </location>
</feature>
<keyword evidence="8" id="KW-1185">Reference proteome</keyword>
<dbReference type="AlphaFoldDB" id="A0A0K6FQL7"/>
<dbReference type="InterPro" id="IPR013784">
    <property type="entry name" value="Carb-bd-like_fold"/>
</dbReference>
<dbReference type="InterPro" id="IPR015364">
    <property type="entry name" value="RhgB_N"/>
</dbReference>
<keyword evidence="4" id="KW-0624">Polysaccharide degradation</keyword>
<proteinExistence type="predicted"/>
<dbReference type="InterPro" id="IPR011013">
    <property type="entry name" value="Gal_mutarotase_sf_dom"/>
</dbReference>
<evidence type="ECO:0000259" key="6">
    <source>
        <dbReference type="Pfam" id="PF14686"/>
    </source>
</evidence>
<dbReference type="InterPro" id="IPR014718">
    <property type="entry name" value="GH-type_carb-bd"/>
</dbReference>
<sequence length="172" mass="18439">MISGHTQTEAHRMGLHGPYLLQFTTGAAPSAEINLTFWDGLSITDWIPTSGRGYVKGKASGASAAFADLVVVGWSNFIAEARAKSNGNYYSPAMRPGTYTMTMYKSELAVATSTVTTTARSTITANIQSQEANPTVVWQIGDFDGTPRGFLNSDMIETMQYVSVLIGSNHGT</sequence>
<keyword evidence="2" id="KW-0119">Carbohydrate metabolism</keyword>
<dbReference type="GO" id="GO:0030246">
    <property type="term" value="F:carbohydrate binding"/>
    <property type="evidence" value="ECO:0007669"/>
    <property type="project" value="InterPro"/>
</dbReference>
<reference evidence="7 8" key="1">
    <citation type="submission" date="2015-07" db="EMBL/GenBank/DDBJ databases">
        <authorList>
            <person name="Noorani M."/>
        </authorList>
    </citation>
    <scope>NUCLEOTIDE SEQUENCE [LARGE SCALE GENOMIC DNA]</scope>
    <source>
        <strain evidence="7">BBA 69670</strain>
    </source>
</reference>
<dbReference type="SUPFAM" id="SSF74650">
    <property type="entry name" value="Galactose mutarotase-like"/>
    <property type="match status" value="1"/>
</dbReference>
<evidence type="ECO:0000256" key="4">
    <source>
        <dbReference type="ARBA" id="ARBA00023326"/>
    </source>
</evidence>
<gene>
    <name evidence="7" type="ORF">RSOLAG22IIIB_13713</name>
</gene>
<dbReference type="InterPro" id="IPR016590">
    <property type="entry name" value="Rhamnogalacturonase_B"/>
</dbReference>
<dbReference type="Gene3D" id="2.60.120.260">
    <property type="entry name" value="Galactose-binding domain-like"/>
    <property type="match status" value="1"/>
</dbReference>